<organism evidence="7 8">
    <name type="scientific">Diplogelasinospora grovesii</name>
    <dbReference type="NCBI Taxonomy" id="303347"/>
    <lineage>
        <taxon>Eukaryota</taxon>
        <taxon>Fungi</taxon>
        <taxon>Dikarya</taxon>
        <taxon>Ascomycota</taxon>
        <taxon>Pezizomycotina</taxon>
        <taxon>Sordariomycetes</taxon>
        <taxon>Sordariomycetidae</taxon>
        <taxon>Sordariales</taxon>
        <taxon>Diplogelasinosporaceae</taxon>
        <taxon>Diplogelasinospora</taxon>
    </lineage>
</organism>
<dbReference type="EC" id="4.2.1.130" evidence="1"/>
<evidence type="ECO:0000256" key="4">
    <source>
        <dbReference type="ARBA" id="ARBA00038493"/>
    </source>
</evidence>
<dbReference type="InterPro" id="IPR029062">
    <property type="entry name" value="Class_I_gatase-like"/>
</dbReference>
<accession>A0AAN6N079</accession>
<dbReference type="EMBL" id="MU853906">
    <property type="protein sequence ID" value="KAK3935803.1"/>
    <property type="molecule type" value="Genomic_DNA"/>
</dbReference>
<proteinExistence type="inferred from homology"/>
<dbReference type="PANTHER" id="PTHR48094">
    <property type="entry name" value="PROTEIN/NUCLEIC ACID DEGLYCASE DJ-1-RELATED"/>
    <property type="match status" value="1"/>
</dbReference>
<dbReference type="GO" id="GO:0005737">
    <property type="term" value="C:cytoplasm"/>
    <property type="evidence" value="ECO:0007669"/>
    <property type="project" value="TreeGrafter"/>
</dbReference>
<dbReference type="AlphaFoldDB" id="A0AAN6N079"/>
<gene>
    <name evidence="7" type="ORF">QBC46DRAFT_396648</name>
</gene>
<evidence type="ECO:0000256" key="3">
    <source>
        <dbReference type="ARBA" id="ARBA00023239"/>
    </source>
</evidence>
<comment type="similarity">
    <text evidence="4">Belongs to the peptidase C56 family. HSP31-like subfamily.</text>
</comment>
<dbReference type="SUPFAM" id="SSF52317">
    <property type="entry name" value="Class I glutamine amidotransferase-like"/>
    <property type="match status" value="1"/>
</dbReference>
<evidence type="ECO:0000259" key="6">
    <source>
        <dbReference type="Pfam" id="PF01965"/>
    </source>
</evidence>
<comment type="catalytic activity">
    <reaction evidence="5">
        <text>methylglyoxal + H2O = (R)-lactate + H(+)</text>
        <dbReference type="Rhea" id="RHEA:27754"/>
        <dbReference type="ChEBI" id="CHEBI:15377"/>
        <dbReference type="ChEBI" id="CHEBI:15378"/>
        <dbReference type="ChEBI" id="CHEBI:16004"/>
        <dbReference type="ChEBI" id="CHEBI:17158"/>
        <dbReference type="EC" id="4.2.1.130"/>
    </reaction>
</comment>
<keyword evidence="3" id="KW-0456">Lyase</keyword>
<comment type="caution">
    <text evidence="7">The sequence shown here is derived from an EMBL/GenBank/DDBJ whole genome shotgun (WGS) entry which is preliminary data.</text>
</comment>
<keyword evidence="8" id="KW-1185">Reference proteome</keyword>
<dbReference type="InterPro" id="IPR050325">
    <property type="entry name" value="Prot/Nucl_acid_deglycase"/>
</dbReference>
<evidence type="ECO:0000256" key="2">
    <source>
        <dbReference type="ARBA" id="ARBA00023016"/>
    </source>
</evidence>
<dbReference type="InterPro" id="IPR002818">
    <property type="entry name" value="DJ-1/PfpI"/>
</dbReference>
<dbReference type="CDD" id="cd03141">
    <property type="entry name" value="GATase1_Hsp31_like"/>
    <property type="match status" value="1"/>
</dbReference>
<evidence type="ECO:0000313" key="7">
    <source>
        <dbReference type="EMBL" id="KAK3935803.1"/>
    </source>
</evidence>
<dbReference type="Gene3D" id="3.40.50.880">
    <property type="match status" value="1"/>
</dbReference>
<evidence type="ECO:0000256" key="1">
    <source>
        <dbReference type="ARBA" id="ARBA00013134"/>
    </source>
</evidence>
<keyword evidence="2" id="KW-0346">Stress response</keyword>
<dbReference type="Proteomes" id="UP001303473">
    <property type="component" value="Unassembled WGS sequence"/>
</dbReference>
<dbReference type="GO" id="GO:0019172">
    <property type="term" value="F:glyoxalase III activity"/>
    <property type="evidence" value="ECO:0007669"/>
    <property type="project" value="UniProtKB-EC"/>
</dbReference>
<evidence type="ECO:0000313" key="8">
    <source>
        <dbReference type="Proteomes" id="UP001303473"/>
    </source>
</evidence>
<feature type="domain" description="DJ-1/PfpI" evidence="6">
    <location>
        <begin position="27"/>
        <end position="226"/>
    </location>
</feature>
<protein>
    <recommendedName>
        <fullName evidence="1">D-lactate dehydratase</fullName>
        <ecNumber evidence="1">4.2.1.130</ecNumber>
    </recommendedName>
</protein>
<dbReference type="GO" id="GO:0019243">
    <property type="term" value="P:methylglyoxal catabolic process to D-lactate via S-lactoyl-glutathione"/>
    <property type="evidence" value="ECO:0007669"/>
    <property type="project" value="TreeGrafter"/>
</dbReference>
<keyword evidence="7" id="KW-0315">Glutamine amidotransferase</keyword>
<evidence type="ECO:0000256" key="5">
    <source>
        <dbReference type="ARBA" id="ARBA00048082"/>
    </source>
</evidence>
<name>A0AAN6N079_9PEZI</name>
<dbReference type="Pfam" id="PF01965">
    <property type="entry name" value="DJ-1_PfpI"/>
    <property type="match status" value="1"/>
</dbReference>
<dbReference type="PANTHER" id="PTHR48094:SF11">
    <property type="entry name" value="GLUTATHIONE-INDEPENDENT GLYOXALASE HSP31-RELATED"/>
    <property type="match status" value="1"/>
</dbReference>
<reference evidence="8" key="1">
    <citation type="journal article" date="2023" name="Mol. Phylogenet. Evol.">
        <title>Genome-scale phylogeny and comparative genomics of the fungal order Sordariales.</title>
        <authorList>
            <person name="Hensen N."/>
            <person name="Bonometti L."/>
            <person name="Westerberg I."/>
            <person name="Brannstrom I.O."/>
            <person name="Guillou S."/>
            <person name="Cros-Aarteil S."/>
            <person name="Calhoun S."/>
            <person name="Haridas S."/>
            <person name="Kuo A."/>
            <person name="Mondo S."/>
            <person name="Pangilinan J."/>
            <person name="Riley R."/>
            <person name="LaButti K."/>
            <person name="Andreopoulos B."/>
            <person name="Lipzen A."/>
            <person name="Chen C."/>
            <person name="Yan M."/>
            <person name="Daum C."/>
            <person name="Ng V."/>
            <person name="Clum A."/>
            <person name="Steindorff A."/>
            <person name="Ohm R.A."/>
            <person name="Martin F."/>
            <person name="Silar P."/>
            <person name="Natvig D.O."/>
            <person name="Lalanne C."/>
            <person name="Gautier V."/>
            <person name="Ament-Velasquez S.L."/>
            <person name="Kruys A."/>
            <person name="Hutchinson M.I."/>
            <person name="Powell A.J."/>
            <person name="Barry K."/>
            <person name="Miller A.N."/>
            <person name="Grigoriev I.V."/>
            <person name="Debuchy R."/>
            <person name="Gladieux P."/>
            <person name="Hiltunen Thoren M."/>
            <person name="Johannesson H."/>
        </authorList>
    </citation>
    <scope>NUCLEOTIDE SEQUENCE [LARGE SCALE GENOMIC DNA]</scope>
    <source>
        <strain evidence="8">CBS 340.73</strain>
    </source>
</reference>
<sequence>MAKKILVVLTSYGKMSNGHPTGWYLPEFAHPYDEFKSAGYDVTVASPHGGVAPLDPGSVNAFKSDESCVKFLEHKSIWENTVKLDALVGKAADEYDALFYPGGHGPMFDLATDATSHRLIAEFVEKGKVVSAVCHGPAAFVNVKIPSTGESMLKGKTVTGFSNAEEDSVSMSQYMPFMLEDKMREASGGKYVKADEPWGPKVVVDGKLITGQNPASAKGVGEEIVKALA</sequence>